<keyword evidence="5" id="KW-0012">Acyltransferase</keyword>
<dbReference type="AlphaFoldDB" id="A0A1V3C2A8"/>
<feature type="transmembrane region" description="Helical" evidence="2">
    <location>
        <begin position="46"/>
        <end position="65"/>
    </location>
</feature>
<dbReference type="PANTHER" id="PTHR23028:SF53">
    <property type="entry name" value="ACYL_TRANSF_3 DOMAIN-CONTAINING PROTEIN"/>
    <property type="match status" value="1"/>
</dbReference>
<evidence type="ECO:0000259" key="4">
    <source>
        <dbReference type="Pfam" id="PF19040"/>
    </source>
</evidence>
<protein>
    <submittedName>
        <fullName evidence="5">Acyltransferase</fullName>
    </submittedName>
</protein>
<dbReference type="GO" id="GO:0016747">
    <property type="term" value="F:acyltransferase activity, transferring groups other than amino-acyl groups"/>
    <property type="evidence" value="ECO:0007669"/>
    <property type="project" value="InterPro"/>
</dbReference>
<keyword evidence="2" id="KW-0472">Membrane</keyword>
<proteinExistence type="predicted"/>
<gene>
    <name evidence="5" type="ORF">NOSIN_12520</name>
</gene>
<dbReference type="GO" id="GO:0016020">
    <property type="term" value="C:membrane"/>
    <property type="evidence" value="ECO:0007669"/>
    <property type="project" value="TreeGrafter"/>
</dbReference>
<feature type="domain" description="Acyltransferase 3" evidence="3">
    <location>
        <begin position="42"/>
        <end position="367"/>
    </location>
</feature>
<feature type="transmembrane region" description="Helical" evidence="2">
    <location>
        <begin position="350"/>
        <end position="369"/>
    </location>
</feature>
<dbReference type="STRING" id="501010.NOSIN_12520"/>
<keyword evidence="2" id="KW-0812">Transmembrane</keyword>
<sequence length="698" mass="74037">MTALPARPRPRESECPSVSLPTSPTGTGRAQRAVVGAGGHRPEIDGLRAVAVLLVAAYHVWLGRVSGGVDVFLMLTGFLITTSLVRAATGGTIRYGAFLARLAARLVPTAAVVVLATLAATWLLLPETRWSDAPGDAVAALLYHTNWHLALDSVDYLAREGGLDPFQHFWSLSVQGQFYLVWPVLIAVAVWTARRGGRDPRTPLLVALSAVLALSLAYSVLMTRADQPWAYFDTGTRLWEFALGGLLALLLPGAKLPRAPRVALGWIGLASLVLCGALLRVSSVFPGYAALWPTLAAAAVVVAGTSGSALGADRLLTLRPLRYLGSISYALYLWHWPLLVFYLSVTGRGLATPVGGAAVLAVSVLLAAATTPVADRLAVLGRGGGRRAVLRGTAAALACLLPVLLTAGTWAGHQSAERARWEGLLADGRSYPGAAAAGGAGIPDMPVYPPLALAVDEAPVTYDDGCNQTTFDAEVITCVYGSDDPVRTVALVGGSHAAHWFPALEDIALARGWRLLNIVKGACLFTDAPQTYKGEPYTSCTEWNRGVMAELGRLRPDTVFTTGTTTSLDASAGYGEEQVVDGYVDRWRELEDMGIGVVAVRDTPRFRFDVPTCLAEAGPDECVSAPEESMAPVSPLEGLDLPANVTVLDLTDRFCGSGVCRPVIGNVLVYWDSGHVGATFMRTLAPELERRWARAEGW</sequence>
<evidence type="ECO:0000313" key="5">
    <source>
        <dbReference type="EMBL" id="OOC54530.1"/>
    </source>
</evidence>
<dbReference type="InterPro" id="IPR050879">
    <property type="entry name" value="Acyltransferase_3"/>
</dbReference>
<feature type="transmembrane region" description="Helical" evidence="2">
    <location>
        <begin position="169"/>
        <end position="192"/>
    </location>
</feature>
<dbReference type="EMBL" id="MCOK01000001">
    <property type="protein sequence ID" value="OOC54530.1"/>
    <property type="molecule type" value="Genomic_DNA"/>
</dbReference>
<name>A0A1V3C2A8_9ACTN</name>
<evidence type="ECO:0000259" key="3">
    <source>
        <dbReference type="Pfam" id="PF01757"/>
    </source>
</evidence>
<dbReference type="PANTHER" id="PTHR23028">
    <property type="entry name" value="ACETYLTRANSFERASE"/>
    <property type="match status" value="1"/>
</dbReference>
<feature type="domain" description="SGNH" evidence="4">
    <location>
        <begin position="472"/>
        <end position="689"/>
    </location>
</feature>
<keyword evidence="6" id="KW-1185">Reference proteome</keyword>
<dbReference type="Pfam" id="PF19040">
    <property type="entry name" value="SGNH"/>
    <property type="match status" value="1"/>
</dbReference>
<keyword evidence="2" id="KW-1133">Transmembrane helix</keyword>
<feature type="transmembrane region" description="Helical" evidence="2">
    <location>
        <begin position="229"/>
        <end position="251"/>
    </location>
</feature>
<feature type="transmembrane region" description="Helical" evidence="2">
    <location>
        <begin position="102"/>
        <end position="125"/>
    </location>
</feature>
<feature type="transmembrane region" description="Helical" evidence="2">
    <location>
        <begin position="291"/>
        <end position="311"/>
    </location>
</feature>
<feature type="transmembrane region" description="Helical" evidence="2">
    <location>
        <begin position="204"/>
        <end position="223"/>
    </location>
</feature>
<dbReference type="GO" id="GO:0009103">
    <property type="term" value="P:lipopolysaccharide biosynthetic process"/>
    <property type="evidence" value="ECO:0007669"/>
    <property type="project" value="TreeGrafter"/>
</dbReference>
<feature type="transmembrane region" description="Helical" evidence="2">
    <location>
        <begin position="71"/>
        <end position="90"/>
    </location>
</feature>
<feature type="transmembrane region" description="Helical" evidence="2">
    <location>
        <begin position="323"/>
        <end position="344"/>
    </location>
</feature>
<feature type="transmembrane region" description="Helical" evidence="2">
    <location>
        <begin position="389"/>
        <end position="410"/>
    </location>
</feature>
<dbReference type="OrthoDB" id="3404679at2"/>
<dbReference type="InterPro" id="IPR002656">
    <property type="entry name" value="Acyl_transf_3_dom"/>
</dbReference>
<evidence type="ECO:0000256" key="1">
    <source>
        <dbReference type="SAM" id="MobiDB-lite"/>
    </source>
</evidence>
<keyword evidence="5" id="KW-0808">Transferase</keyword>
<evidence type="ECO:0000313" key="6">
    <source>
        <dbReference type="Proteomes" id="UP000189004"/>
    </source>
</evidence>
<dbReference type="InterPro" id="IPR043968">
    <property type="entry name" value="SGNH"/>
</dbReference>
<comment type="caution">
    <text evidence="5">The sequence shown here is derived from an EMBL/GenBank/DDBJ whole genome shotgun (WGS) entry which is preliminary data.</text>
</comment>
<accession>A0A1V3C2A8</accession>
<reference evidence="6" key="1">
    <citation type="submission" date="2016-08" db="EMBL/GenBank/DDBJ databases">
        <authorList>
            <person name="Tokovenko B."/>
            <person name="Kalinowski J."/>
        </authorList>
    </citation>
    <scope>NUCLEOTIDE SEQUENCE [LARGE SCALE GENOMIC DNA]</scope>
    <source>
        <strain evidence="6">UTMC102</strain>
    </source>
</reference>
<feature type="region of interest" description="Disordered" evidence="1">
    <location>
        <begin position="1"/>
        <end position="34"/>
    </location>
</feature>
<evidence type="ECO:0000256" key="2">
    <source>
        <dbReference type="SAM" id="Phobius"/>
    </source>
</evidence>
<feature type="transmembrane region" description="Helical" evidence="2">
    <location>
        <begin position="263"/>
        <end position="285"/>
    </location>
</feature>
<organism evidence="5 6">
    <name type="scientific">Nocardiopsis sinuspersici</name>
    <dbReference type="NCBI Taxonomy" id="501010"/>
    <lineage>
        <taxon>Bacteria</taxon>
        <taxon>Bacillati</taxon>
        <taxon>Actinomycetota</taxon>
        <taxon>Actinomycetes</taxon>
        <taxon>Streptosporangiales</taxon>
        <taxon>Nocardiopsidaceae</taxon>
        <taxon>Nocardiopsis</taxon>
    </lineage>
</organism>
<dbReference type="RefSeq" id="WP_077690932.1">
    <property type="nucleotide sequence ID" value="NZ_MCOK01000001.1"/>
</dbReference>
<dbReference type="Proteomes" id="UP000189004">
    <property type="component" value="Unassembled WGS sequence"/>
</dbReference>
<dbReference type="Pfam" id="PF01757">
    <property type="entry name" value="Acyl_transf_3"/>
    <property type="match status" value="1"/>
</dbReference>